<sequence length="568" mass="60566">MAVTGTADRPQLAALLDAVAPPPAVAARYRAHGWWRAETFLHDLYRTAATAPTRPAIVSHRAHRPAARRTVTVTYAQLALYVDRFAAALRSLGVGAGDPVAYQLPGWWETAALTLACWRVGALAVPVLPAVRAHGLERILRGTQARVCVVPDEWEGFAHAEVLAELAPRLPWLRRRVVVGDAALTGAVDFGAYFVRTAHERGPYGRERPLPADGGLLITVMGLGDRYTAVLHTPDTLYANIAERREGEVFHCPMPFTSLASLLFTVCRPLAVGGTGVYRDVWDPGGCLDLMAEAGVNQVFAPPVYWTELLAAQRDAPRDLGALRLALSGGRTGTPAELLAELPGVLGAEVRTVWGTPEAGMATVARGETPAERRGESDGRPLPGLEVSVVGEGPGGVGERAVDRLRVRGPSVALATWPHGAETVTGPWEHDEGWLDTGDLGRADGLGGVRVTRRAEERTGGIFLVPVAELERELPAHPGVAEAAVVAYTDAEYGEMPCAVVVPATAAEPPGLVALREYLAGRGIAEAFLPTRLELVGSLPRDGSGELRREALRAWLARLRPGTPRVGM</sequence>
<dbReference type="GO" id="GO:0031956">
    <property type="term" value="F:medium-chain fatty acid-CoA ligase activity"/>
    <property type="evidence" value="ECO:0007669"/>
    <property type="project" value="TreeGrafter"/>
</dbReference>
<feature type="region of interest" description="Disordered" evidence="3">
    <location>
        <begin position="364"/>
        <end position="393"/>
    </location>
</feature>
<dbReference type="InterPro" id="IPR000873">
    <property type="entry name" value="AMP-dep_synth/lig_dom"/>
</dbReference>
<organism evidence="6 7">
    <name type="scientific">Streptomyces olivoverticillatus</name>
    <dbReference type="NCBI Taxonomy" id="66427"/>
    <lineage>
        <taxon>Bacteria</taxon>
        <taxon>Bacillati</taxon>
        <taxon>Actinomycetota</taxon>
        <taxon>Actinomycetes</taxon>
        <taxon>Kitasatosporales</taxon>
        <taxon>Streptomycetaceae</taxon>
        <taxon>Streptomyces</taxon>
    </lineage>
</organism>
<dbReference type="GO" id="GO:0006631">
    <property type="term" value="P:fatty acid metabolic process"/>
    <property type="evidence" value="ECO:0007669"/>
    <property type="project" value="TreeGrafter"/>
</dbReference>
<proteinExistence type="inferred from homology"/>
<dbReference type="Gene3D" id="3.40.50.12780">
    <property type="entry name" value="N-terminal domain of ligase-like"/>
    <property type="match status" value="1"/>
</dbReference>
<feature type="compositionally biased region" description="Basic and acidic residues" evidence="3">
    <location>
        <begin position="369"/>
        <end position="379"/>
    </location>
</feature>
<reference evidence="6 7" key="1">
    <citation type="submission" date="2020-08" db="EMBL/GenBank/DDBJ databases">
        <title>Genomic Encyclopedia of Type Strains, Phase III (KMG-III): the genomes of soil and plant-associated and newly described type strains.</title>
        <authorList>
            <person name="Whitman W."/>
        </authorList>
    </citation>
    <scope>NUCLEOTIDE SEQUENCE [LARGE SCALE GENOMIC DNA]</scope>
    <source>
        <strain evidence="6 7">CECT 3266</strain>
    </source>
</reference>
<dbReference type="Gene3D" id="3.40.50.980">
    <property type="match status" value="1"/>
</dbReference>
<dbReference type="Pfam" id="PF00501">
    <property type="entry name" value="AMP-binding"/>
    <property type="match status" value="2"/>
</dbReference>
<comment type="similarity">
    <text evidence="1">Belongs to the ATP-dependent AMP-binding enzyme family.</text>
</comment>
<dbReference type="Proteomes" id="UP000556084">
    <property type="component" value="Unassembled WGS sequence"/>
</dbReference>
<dbReference type="InterPro" id="IPR025110">
    <property type="entry name" value="AMP-bd_C"/>
</dbReference>
<evidence type="ECO:0000256" key="3">
    <source>
        <dbReference type="SAM" id="MobiDB-lite"/>
    </source>
</evidence>
<dbReference type="EMBL" id="JACHJH010000002">
    <property type="protein sequence ID" value="MBB4892317.1"/>
    <property type="molecule type" value="Genomic_DNA"/>
</dbReference>
<feature type="domain" description="AMP-binding enzyme C-terminal" evidence="5">
    <location>
        <begin position="469"/>
        <end position="545"/>
    </location>
</feature>
<dbReference type="PANTHER" id="PTHR43201:SF5">
    <property type="entry name" value="MEDIUM-CHAIN ACYL-COA LIGASE ACSF2, MITOCHONDRIAL"/>
    <property type="match status" value="1"/>
</dbReference>
<keyword evidence="7" id="KW-1185">Reference proteome</keyword>
<dbReference type="PANTHER" id="PTHR43201">
    <property type="entry name" value="ACYL-COA SYNTHETASE"/>
    <property type="match status" value="1"/>
</dbReference>
<evidence type="ECO:0000259" key="5">
    <source>
        <dbReference type="Pfam" id="PF13193"/>
    </source>
</evidence>
<comment type="caution">
    <text evidence="6">The sequence shown here is derived from an EMBL/GenBank/DDBJ whole genome shotgun (WGS) entry which is preliminary data.</text>
</comment>
<feature type="domain" description="AMP-dependent synthetase/ligase" evidence="4">
    <location>
        <begin position="46"/>
        <end position="168"/>
    </location>
</feature>
<dbReference type="RefSeq" id="WP_184348701.1">
    <property type="nucleotide sequence ID" value="NZ_JACHJH010000002.1"/>
</dbReference>
<feature type="domain" description="AMP-dependent synthetase/ligase" evidence="4">
    <location>
        <begin position="230"/>
        <end position="413"/>
    </location>
</feature>
<dbReference type="InterPro" id="IPR042099">
    <property type="entry name" value="ANL_N_sf"/>
</dbReference>
<protein>
    <submittedName>
        <fullName evidence="6">Cyclohexanecarboxylate-CoA ligase</fullName>
        <ecNumber evidence="6">6.2.1.-</ecNumber>
    </submittedName>
</protein>
<dbReference type="Gene3D" id="3.30.300.30">
    <property type="match status" value="1"/>
</dbReference>
<dbReference type="EC" id="6.2.1.-" evidence="6"/>
<dbReference type="SUPFAM" id="SSF56801">
    <property type="entry name" value="Acetyl-CoA synthetase-like"/>
    <property type="match status" value="1"/>
</dbReference>
<evidence type="ECO:0000256" key="2">
    <source>
        <dbReference type="ARBA" id="ARBA00022598"/>
    </source>
</evidence>
<keyword evidence="2 6" id="KW-0436">Ligase</keyword>
<accession>A0A7W7LLE8</accession>
<dbReference type="AlphaFoldDB" id="A0A7W7LLE8"/>
<dbReference type="Pfam" id="PF13193">
    <property type="entry name" value="AMP-binding_C"/>
    <property type="match status" value="1"/>
</dbReference>
<evidence type="ECO:0000259" key="4">
    <source>
        <dbReference type="Pfam" id="PF00501"/>
    </source>
</evidence>
<dbReference type="InterPro" id="IPR045851">
    <property type="entry name" value="AMP-bd_C_sf"/>
</dbReference>
<evidence type="ECO:0000313" key="7">
    <source>
        <dbReference type="Proteomes" id="UP000556084"/>
    </source>
</evidence>
<evidence type="ECO:0000256" key="1">
    <source>
        <dbReference type="ARBA" id="ARBA00006432"/>
    </source>
</evidence>
<gene>
    <name evidence="6" type="ORF">FHS39_001328</name>
</gene>
<evidence type="ECO:0000313" key="6">
    <source>
        <dbReference type="EMBL" id="MBB4892317.1"/>
    </source>
</evidence>
<name>A0A7W7LLE8_9ACTN</name>
<feature type="compositionally biased region" description="Low complexity" evidence="3">
    <location>
        <begin position="382"/>
        <end position="391"/>
    </location>
</feature>